<comment type="caution">
    <text evidence="1">The sequence shown here is derived from an EMBL/GenBank/DDBJ whole genome shotgun (WGS) entry which is preliminary data.</text>
</comment>
<evidence type="ECO:0000313" key="2">
    <source>
        <dbReference type="Proteomes" id="UP000261140"/>
    </source>
</evidence>
<evidence type="ECO:0000313" key="1">
    <source>
        <dbReference type="EMBL" id="RGB71793.1"/>
    </source>
</evidence>
<dbReference type="AlphaFoldDB" id="A0A3E2TAV0"/>
<dbReference type="RefSeq" id="WP_117504952.1">
    <property type="nucleotide sequence ID" value="NZ_QVEQ01000003.1"/>
</dbReference>
<proteinExistence type="predicted"/>
<gene>
    <name evidence="1" type="ORF">DWZ89_04635</name>
</gene>
<name>A0A3E2TAV0_9FIRM</name>
<organism evidence="1 2">
    <name type="scientific">Faecalibacterium prausnitzii</name>
    <dbReference type="NCBI Taxonomy" id="853"/>
    <lineage>
        <taxon>Bacteria</taxon>
        <taxon>Bacillati</taxon>
        <taxon>Bacillota</taxon>
        <taxon>Clostridia</taxon>
        <taxon>Eubacteriales</taxon>
        <taxon>Oscillospiraceae</taxon>
        <taxon>Faecalibacterium</taxon>
    </lineage>
</organism>
<sequence length="140" mass="16094">MEINITYKNPEHEAAFLSELQRIPHIVNPESGRINPYWGASLYLLSALTRWPELRIAVIGEDYMAFTAAKEAFNLSQNERIVVELAAAFYNAGLWEMPGFEMVSGTCDTAFKLIIEAFRLRRAKLFYKDGEVSAEWEERK</sequence>
<dbReference type="Proteomes" id="UP000261140">
    <property type="component" value="Unassembled WGS sequence"/>
</dbReference>
<protein>
    <submittedName>
        <fullName evidence="1">Uncharacterized protein</fullName>
    </submittedName>
</protein>
<accession>A0A3E2TAV0</accession>
<reference evidence="1 2" key="1">
    <citation type="submission" date="2018-08" db="EMBL/GenBank/DDBJ databases">
        <title>A genome reference for cultivated species of the human gut microbiota.</title>
        <authorList>
            <person name="Zou Y."/>
            <person name="Xue W."/>
            <person name="Luo G."/>
        </authorList>
    </citation>
    <scope>NUCLEOTIDE SEQUENCE [LARGE SCALE GENOMIC DNA]</scope>
    <source>
        <strain evidence="1 2">AF36-11AT</strain>
    </source>
</reference>
<dbReference type="EMBL" id="QVEQ01000003">
    <property type="protein sequence ID" value="RGB71793.1"/>
    <property type="molecule type" value="Genomic_DNA"/>
</dbReference>